<dbReference type="PATRIC" id="fig|675816.5.peg.1091"/>
<proteinExistence type="inferred from homology"/>
<comment type="similarity">
    <text evidence="1">Belongs to the transferase hexapeptide repeat family.</text>
</comment>
<dbReference type="PANTHER" id="PTHR43300">
    <property type="entry name" value="ACETYLTRANSFERASE"/>
    <property type="match status" value="1"/>
</dbReference>
<dbReference type="STRING" id="675816.VIA_000528"/>
<dbReference type="EMBL" id="AFWH01000014">
    <property type="protein sequence ID" value="EGU52126.1"/>
    <property type="molecule type" value="Genomic_DNA"/>
</dbReference>
<sequence>MSNVRIILDKFIGDELSRLTEVFGRLIEAPYEFKTLSNLSDFSIVFNTKESHWTLEDTSSVAIVLAKSKPENWSSVVNKTFCICSNPRDVYAYLMNLGMESERGAWTKRSELSFVHPSAKIHSSTQLCPNVYVDAGVEIGANCSIGFQGFGFGRLGDKGYRLDHSGGVYIGKDSKISSNVTVVSGTFQPTIVGKNVLVDDHVHIAHNCRVDDNSTLTAATTLSGSVTIGEGSWLGPNSSVINGSKLGEEVFVGIGACVTKSFDGGVIAGNPAKKLRVEK</sequence>
<dbReference type="EMBL" id="ACZV01000003">
    <property type="protein sequence ID" value="EEX95065.1"/>
    <property type="molecule type" value="Genomic_DNA"/>
</dbReference>
<dbReference type="RefSeq" id="WP_004410792.1">
    <property type="nucleotide sequence ID" value="NZ_ACZV01000003.1"/>
</dbReference>
<dbReference type="eggNOG" id="COG1044">
    <property type="taxonomic scope" value="Bacteria"/>
</dbReference>
<dbReference type="Proteomes" id="UP000003515">
    <property type="component" value="Unassembled WGS sequence"/>
</dbReference>
<evidence type="ECO:0000256" key="1">
    <source>
        <dbReference type="ARBA" id="ARBA00007274"/>
    </source>
</evidence>
<reference evidence="3 4" key="3">
    <citation type="journal article" date="2012" name="Int. J. Syst. Evol. Microbiol.">
        <title>Vibrio caribbeanicus sp. nov., isolated from the marine sponge Scleritoderma cyanea.</title>
        <authorList>
            <person name="Hoffmann M."/>
            <person name="Monday S.R."/>
            <person name="Allard M.W."/>
            <person name="Strain E.A."/>
            <person name="Whittaker P."/>
            <person name="Naum M."/>
            <person name="McCarthy P.J."/>
            <person name="Lopez J.V."/>
            <person name="Fischer M."/>
            <person name="Brown E.W."/>
        </authorList>
    </citation>
    <scope>NUCLEOTIDE SEQUENCE [LARGE SCALE GENOMIC DNA]</scope>
    <source>
        <strain evidence="3">CIP 102891</strain>
        <strain evidence="4">CIP 102891 / ATCC 33934</strain>
    </source>
</reference>
<dbReference type="Proteomes" id="UP000002817">
    <property type="component" value="Unassembled WGS sequence"/>
</dbReference>
<dbReference type="InterPro" id="IPR050179">
    <property type="entry name" value="Trans_hexapeptide_repeat"/>
</dbReference>
<evidence type="ECO:0000313" key="5">
    <source>
        <dbReference type="Proteomes" id="UP000003515"/>
    </source>
</evidence>
<reference evidence="2 5" key="1">
    <citation type="submission" date="2009-10" db="EMBL/GenBank/DDBJ databases">
        <authorList>
            <consortium name="Los Alamos National Laboratory (LANL)"/>
            <consortium name="National Microbial Pathogen Data Resource (NMPDR)"/>
            <person name="Munk A.C."/>
            <person name="Chertkov O."/>
            <person name="Tapia R."/>
            <person name="Green L."/>
            <person name="Rogers Y."/>
            <person name="Detter J.C."/>
            <person name="Bruce D."/>
            <person name="Brettin T.S."/>
            <person name="Colwell R.R."/>
            <person name="Huq A."/>
            <person name="Grim C.J."/>
            <person name="Hasan N.A."/>
            <person name="Bartels D."/>
            <person name="Vonstein V."/>
        </authorList>
    </citation>
    <scope>NUCLEOTIDE SEQUENCE [LARGE SCALE GENOMIC DNA]</scope>
    <source>
        <strain evidence="2 5">CIP 102891</strain>
    </source>
</reference>
<dbReference type="SUPFAM" id="SSF51161">
    <property type="entry name" value="Trimeric LpxA-like enzymes"/>
    <property type="match status" value="1"/>
</dbReference>
<comment type="caution">
    <text evidence="3">The sequence shown here is derived from an EMBL/GenBank/DDBJ whole genome shotgun (WGS) entry which is preliminary data.</text>
</comment>
<dbReference type="AlphaFoldDB" id="C9QDG3"/>
<evidence type="ECO:0000313" key="3">
    <source>
        <dbReference type="EMBL" id="EGU52126.1"/>
    </source>
</evidence>
<reference evidence="3" key="2">
    <citation type="submission" date="2011-08" db="EMBL/GenBank/DDBJ databases">
        <authorList>
            <person name="Hoffman M."/>
            <person name="Strain E.A."/>
            <person name="Brown E."/>
            <person name="Allard M.W."/>
        </authorList>
    </citation>
    <scope>NUCLEOTIDE SEQUENCE</scope>
    <source>
        <strain evidence="3">CIP 102891</strain>
    </source>
</reference>
<organism evidence="3 4">
    <name type="scientific">Vibrio orientalis CIP 102891 = ATCC 33934</name>
    <dbReference type="NCBI Taxonomy" id="675816"/>
    <lineage>
        <taxon>Bacteria</taxon>
        <taxon>Pseudomonadati</taxon>
        <taxon>Pseudomonadota</taxon>
        <taxon>Gammaproteobacteria</taxon>
        <taxon>Vibrionales</taxon>
        <taxon>Vibrionaceae</taxon>
        <taxon>Vibrio</taxon>
        <taxon>Vibrio oreintalis group</taxon>
    </lineage>
</organism>
<evidence type="ECO:0000313" key="2">
    <source>
        <dbReference type="EMBL" id="EEX95065.1"/>
    </source>
</evidence>
<name>C9QDG3_VIBOR</name>
<keyword evidence="5" id="KW-1185">Reference proteome</keyword>
<dbReference type="OrthoDB" id="9800846at2"/>
<accession>C9QDG3</accession>
<gene>
    <name evidence="2" type="ORF">VIA_000528</name>
    <name evidence="3" type="ORF">VIOR3934_06474</name>
</gene>
<evidence type="ECO:0000313" key="4">
    <source>
        <dbReference type="Proteomes" id="UP000002817"/>
    </source>
</evidence>
<dbReference type="InterPro" id="IPR011004">
    <property type="entry name" value="Trimer_LpxA-like_sf"/>
</dbReference>
<dbReference type="PANTHER" id="PTHR43300:SF7">
    <property type="entry name" value="UDP-N-ACETYLBACILLOSAMINE N-ACETYLTRANSFERASE"/>
    <property type="match status" value="1"/>
</dbReference>
<protein>
    <submittedName>
        <fullName evidence="2">UDP-3-O-[3-hydroxymyristoyl] glucosamine N-acyltransferase</fullName>
    </submittedName>
</protein>
<dbReference type="Gene3D" id="2.160.10.10">
    <property type="entry name" value="Hexapeptide repeat proteins"/>
    <property type="match status" value="1"/>
</dbReference>